<comment type="caution">
    <text evidence="1">The sequence shown here is derived from an EMBL/GenBank/DDBJ whole genome shotgun (WGS) entry which is preliminary data.</text>
</comment>
<proteinExistence type="predicted"/>
<dbReference type="HOGENOM" id="CLU_3094675_0_0_11"/>
<evidence type="ECO:0000313" key="1">
    <source>
        <dbReference type="EMBL" id="ERH24704.1"/>
    </source>
</evidence>
<gene>
    <name evidence="1" type="ORF">HMPREF1979_01130</name>
</gene>
<evidence type="ECO:0000313" key="2">
    <source>
        <dbReference type="Proteomes" id="UP000016536"/>
    </source>
</evidence>
<dbReference type="AlphaFoldDB" id="U1QSX0"/>
<reference evidence="1 2" key="1">
    <citation type="submission" date="2013-08" db="EMBL/GenBank/DDBJ databases">
        <authorList>
            <person name="Weinstock G."/>
            <person name="Sodergren E."/>
            <person name="Wylie T."/>
            <person name="Fulton L."/>
            <person name="Fulton R."/>
            <person name="Fronick C."/>
            <person name="O'Laughlin M."/>
            <person name="Godfrey J."/>
            <person name="Miner T."/>
            <person name="Herter B."/>
            <person name="Appelbaum E."/>
            <person name="Cordes M."/>
            <person name="Lek S."/>
            <person name="Wollam A."/>
            <person name="Pepin K.H."/>
            <person name="Palsikar V.B."/>
            <person name="Mitreva M."/>
            <person name="Wilson R.K."/>
        </authorList>
    </citation>
    <scope>NUCLEOTIDE SEQUENCE [LARGE SCALE GENOMIC DNA]</scope>
    <source>
        <strain evidence="1 2">F0542</strain>
    </source>
</reference>
<accession>U1QSX0</accession>
<keyword evidence="2" id="KW-1185">Reference proteome</keyword>
<dbReference type="EMBL" id="AWSE01000052">
    <property type="protein sequence ID" value="ERH24704.1"/>
    <property type="molecule type" value="Genomic_DNA"/>
</dbReference>
<organism evidence="1 2">
    <name type="scientific">Actinomyces johnsonii F0542</name>
    <dbReference type="NCBI Taxonomy" id="1321818"/>
    <lineage>
        <taxon>Bacteria</taxon>
        <taxon>Bacillati</taxon>
        <taxon>Actinomycetota</taxon>
        <taxon>Actinomycetes</taxon>
        <taxon>Actinomycetales</taxon>
        <taxon>Actinomycetaceae</taxon>
        <taxon>Actinomyces</taxon>
    </lineage>
</organism>
<dbReference type="Proteomes" id="UP000016536">
    <property type="component" value="Unassembled WGS sequence"/>
</dbReference>
<protein>
    <submittedName>
        <fullName evidence="1">Uncharacterized protein</fullName>
    </submittedName>
</protein>
<name>U1QSX0_9ACTO</name>
<sequence>MLLRFTRALLGVSYESNPTRVMNWSGPVRHHGERAVSINPIQLSAFGASTQ</sequence>